<gene>
    <name evidence="2" type="ORF">TPAB3V08_LOCUS6578</name>
</gene>
<organism evidence="2 3">
    <name type="scientific">Timema podura</name>
    <name type="common">Walking stick</name>
    <dbReference type="NCBI Taxonomy" id="61482"/>
    <lineage>
        <taxon>Eukaryota</taxon>
        <taxon>Metazoa</taxon>
        <taxon>Ecdysozoa</taxon>
        <taxon>Arthropoda</taxon>
        <taxon>Hexapoda</taxon>
        <taxon>Insecta</taxon>
        <taxon>Pterygota</taxon>
        <taxon>Neoptera</taxon>
        <taxon>Polyneoptera</taxon>
        <taxon>Phasmatodea</taxon>
        <taxon>Timematodea</taxon>
        <taxon>Timematoidea</taxon>
        <taxon>Timematidae</taxon>
        <taxon>Timema</taxon>
    </lineage>
</organism>
<feature type="chain" id="PRO_5046260140" description="HAT C-terminal dimerisation domain-containing protein" evidence="1">
    <location>
        <begin position="20"/>
        <end position="182"/>
    </location>
</feature>
<reference evidence="2" key="1">
    <citation type="submission" date="2021-03" db="EMBL/GenBank/DDBJ databases">
        <authorList>
            <person name="Tran Van P."/>
        </authorList>
    </citation>
    <scope>NUCLEOTIDE SEQUENCE</scope>
</reference>
<name>A0ABN7P157_TIMPD</name>
<protein>
    <recommendedName>
        <fullName evidence="4">HAT C-terminal dimerisation domain-containing protein</fullName>
    </recommendedName>
</protein>
<evidence type="ECO:0000313" key="2">
    <source>
        <dbReference type="EMBL" id="CAG2059616.1"/>
    </source>
</evidence>
<keyword evidence="3" id="KW-1185">Reference proteome</keyword>
<dbReference type="Proteomes" id="UP001153148">
    <property type="component" value="Unassembled WGS sequence"/>
</dbReference>
<sequence length="182" mass="20805">MWNILFWLLLVLPSSSCEAERSFSSLRRLKTYLRSAMIQESEPRCPVMFTGYGYGLNLITGRELSPKLPLQDKQHTVCAAGMRMLRKLCPQLRQHRMFARDEDKKYKMALLLLSSVPERLMLASVTYRCLGWALRTGSSSLTNFVIRSPCCELDRGGGGPEMGWTLWGSEFNCRRVMALAAW</sequence>
<comment type="caution">
    <text evidence="2">The sequence shown here is derived from an EMBL/GenBank/DDBJ whole genome shotgun (WGS) entry which is preliminary data.</text>
</comment>
<evidence type="ECO:0000313" key="3">
    <source>
        <dbReference type="Proteomes" id="UP001153148"/>
    </source>
</evidence>
<accession>A0ABN7P157</accession>
<feature type="signal peptide" evidence="1">
    <location>
        <begin position="1"/>
        <end position="19"/>
    </location>
</feature>
<proteinExistence type="predicted"/>
<keyword evidence="1" id="KW-0732">Signal</keyword>
<dbReference type="EMBL" id="CAJPIN010010080">
    <property type="protein sequence ID" value="CAG2059616.1"/>
    <property type="molecule type" value="Genomic_DNA"/>
</dbReference>
<evidence type="ECO:0008006" key="4">
    <source>
        <dbReference type="Google" id="ProtNLM"/>
    </source>
</evidence>
<evidence type="ECO:0000256" key="1">
    <source>
        <dbReference type="SAM" id="SignalP"/>
    </source>
</evidence>